<dbReference type="EMBL" id="DS027045">
    <property type="protein sequence ID" value="EAW14338.1"/>
    <property type="molecule type" value="Genomic_DNA"/>
</dbReference>
<evidence type="ECO:0000313" key="3">
    <source>
        <dbReference type="Proteomes" id="UP000006701"/>
    </source>
</evidence>
<reference evidence="2 3" key="1">
    <citation type="journal article" date="2008" name="PLoS Genet.">
        <title>Genomic islands in the pathogenic filamentous fungus Aspergillus fumigatus.</title>
        <authorList>
            <person name="Fedorova N.D."/>
            <person name="Khaldi N."/>
            <person name="Joardar V.S."/>
            <person name="Maiti R."/>
            <person name="Amedeo P."/>
            <person name="Anderson M.J."/>
            <person name="Crabtree J."/>
            <person name="Silva J.C."/>
            <person name="Badger J.H."/>
            <person name="Albarraq A."/>
            <person name="Angiuoli S."/>
            <person name="Bussey H."/>
            <person name="Bowyer P."/>
            <person name="Cotty P.J."/>
            <person name="Dyer P.S."/>
            <person name="Egan A."/>
            <person name="Galens K."/>
            <person name="Fraser-Liggett C.M."/>
            <person name="Haas B.J."/>
            <person name="Inman J.M."/>
            <person name="Kent R."/>
            <person name="Lemieux S."/>
            <person name="Malavazi I."/>
            <person name="Orvis J."/>
            <person name="Roemer T."/>
            <person name="Ronning C.M."/>
            <person name="Sundaram J.P."/>
            <person name="Sutton G."/>
            <person name="Turner G."/>
            <person name="Venter J.C."/>
            <person name="White O.R."/>
            <person name="Whitty B.R."/>
            <person name="Youngman P."/>
            <person name="Wolfe K.H."/>
            <person name="Goldman G.H."/>
            <person name="Wortman J.R."/>
            <person name="Jiang B."/>
            <person name="Denning D.W."/>
            <person name="Nierman W.C."/>
        </authorList>
    </citation>
    <scope>NUCLEOTIDE SEQUENCE [LARGE SCALE GENOMIC DNA]</scope>
    <source>
        <strain evidence="3">ATCC 1007 / CBS 513.65 / DSM 816 / NCTC 3887 / NRRL 1</strain>
    </source>
</reference>
<gene>
    <name evidence="2" type="ORF">ACLA_073740</name>
</gene>
<dbReference type="AlphaFoldDB" id="A1C7G7"/>
<dbReference type="STRING" id="344612.A1C7G7"/>
<dbReference type="eggNOG" id="ENOG502SPSV">
    <property type="taxonomic scope" value="Eukaryota"/>
</dbReference>
<dbReference type="OrthoDB" id="3045089at2759"/>
<keyword evidence="3" id="KW-1185">Reference proteome</keyword>
<accession>A1C7G7</accession>
<evidence type="ECO:0000256" key="1">
    <source>
        <dbReference type="SAM" id="SignalP"/>
    </source>
</evidence>
<protein>
    <submittedName>
        <fullName evidence="2">Uncharacterized protein</fullName>
    </submittedName>
</protein>
<dbReference type="RefSeq" id="XP_001275764.1">
    <property type="nucleotide sequence ID" value="XM_001275763.1"/>
</dbReference>
<organism evidence="2 3">
    <name type="scientific">Aspergillus clavatus (strain ATCC 1007 / CBS 513.65 / DSM 816 / NCTC 3887 / NRRL 1 / QM 1276 / 107)</name>
    <dbReference type="NCBI Taxonomy" id="344612"/>
    <lineage>
        <taxon>Eukaryota</taxon>
        <taxon>Fungi</taxon>
        <taxon>Dikarya</taxon>
        <taxon>Ascomycota</taxon>
        <taxon>Pezizomycotina</taxon>
        <taxon>Eurotiomycetes</taxon>
        <taxon>Eurotiomycetidae</taxon>
        <taxon>Eurotiales</taxon>
        <taxon>Aspergillaceae</taxon>
        <taxon>Aspergillus</taxon>
        <taxon>Aspergillus subgen. Fumigati</taxon>
    </lineage>
</organism>
<dbReference type="Proteomes" id="UP000006701">
    <property type="component" value="Unassembled WGS sequence"/>
</dbReference>
<feature type="chain" id="PRO_5002632927" evidence="1">
    <location>
        <begin position="20"/>
        <end position="677"/>
    </location>
</feature>
<evidence type="ECO:0000313" key="2">
    <source>
        <dbReference type="EMBL" id="EAW14338.1"/>
    </source>
</evidence>
<name>A1C7G7_ASPCL</name>
<dbReference type="GeneID" id="4708233"/>
<dbReference type="HOGENOM" id="CLU_405946_0_0_1"/>
<proteinExistence type="predicted"/>
<keyword evidence="1" id="KW-0732">Signal</keyword>
<dbReference type="VEuPathDB" id="FungiDB:ACLA_073740"/>
<sequence>MAWLLIAVWWLLKARKTLEHYGRRDSVRSGASIGSSMASSLTSSNQAYVDLLKASFILYDIVLYDKRLPDFLSRECQKVLVELSEGIGETATRVIALGIPEYPAGQPQNTNLQEQDLLEEFPSNNGTPFSSLERTHWVTVKLEDVGEEGEKALFRTFINATSTCKTTRRWTKDAPYMLLLSVKDGETEPRITICNQSGTLCLQRNFEQTDLKDLTLADGSLNGIAEARITEPLSFDFDNRRIEVSFQFYGDYMAFIRIPKEYFEAVSLREPIDRGQSSETVLFKSPVEEYERLKAPEMKSMHPPNIHKSCEVRILERSSSQAWSTTRRLVISMSIAKKNPGCMGFFMPLSRVDVNRDENSCEVQVKWSDTLQPESTQTDGNYHPLYSYVYNANKPNIGIKLRFRTPRLAEKFEKEIFGIGYRSIFSWDQCGSRGIVYDVEGADQKPYKAIALYRGTTPWRGTDLFYLYRDSDYIYEHAHLRVRFPGLTYTNYLSTCVGQISAPQRPVEFSGCEKRVQKNVTVEFDDEQTMRTFMSSLASSYELVYSRSAMSLKTKSRGIFGVTRALSSKGATEVQLWRRGNHFQLASRWADHIQNRWLTMSVPLPELRTSGHSNRVEFPPMPYFRGPVLDFANILARGPAKSPSLSERKGPITITFATSRDQEEFVDILRSSATRPV</sequence>
<dbReference type="KEGG" id="act:ACLA_073740"/>
<feature type="signal peptide" evidence="1">
    <location>
        <begin position="1"/>
        <end position="19"/>
    </location>
</feature>